<proteinExistence type="predicted"/>
<comment type="caution">
    <text evidence="1">The sequence shown here is derived from an EMBL/GenBank/DDBJ whole genome shotgun (WGS) entry which is preliminary data.</text>
</comment>
<dbReference type="Proteomes" id="UP000299102">
    <property type="component" value="Unassembled WGS sequence"/>
</dbReference>
<organism evidence="1 2">
    <name type="scientific">Eumeta variegata</name>
    <name type="common">Bagworm moth</name>
    <name type="synonym">Eumeta japonica</name>
    <dbReference type="NCBI Taxonomy" id="151549"/>
    <lineage>
        <taxon>Eukaryota</taxon>
        <taxon>Metazoa</taxon>
        <taxon>Ecdysozoa</taxon>
        <taxon>Arthropoda</taxon>
        <taxon>Hexapoda</taxon>
        <taxon>Insecta</taxon>
        <taxon>Pterygota</taxon>
        <taxon>Neoptera</taxon>
        <taxon>Endopterygota</taxon>
        <taxon>Lepidoptera</taxon>
        <taxon>Glossata</taxon>
        <taxon>Ditrysia</taxon>
        <taxon>Tineoidea</taxon>
        <taxon>Psychidae</taxon>
        <taxon>Oiketicinae</taxon>
        <taxon>Eumeta</taxon>
    </lineage>
</organism>
<keyword evidence="2" id="KW-1185">Reference proteome</keyword>
<sequence length="153" mass="17386">MWDCKFEHTERGYANEIKRRFYACGSGLRHRRALLQYRRIEYSIVYTLHGQLIRTIGAAILASTALTSSGRERLSLYPYSAADCNATCKRRRKSLRRSKPSRIQLQFDAYGSTASSFVFGTKTLQKPTNLGSPRTSPVEAYQAHESSSSFVFT</sequence>
<evidence type="ECO:0000313" key="1">
    <source>
        <dbReference type="EMBL" id="GBP13348.1"/>
    </source>
</evidence>
<dbReference type="OrthoDB" id="10252754at2759"/>
<reference evidence="1 2" key="1">
    <citation type="journal article" date="2019" name="Commun. Biol.">
        <title>The bagworm genome reveals a unique fibroin gene that provides high tensile strength.</title>
        <authorList>
            <person name="Kono N."/>
            <person name="Nakamura H."/>
            <person name="Ohtoshi R."/>
            <person name="Tomita M."/>
            <person name="Numata K."/>
            <person name="Arakawa K."/>
        </authorList>
    </citation>
    <scope>NUCLEOTIDE SEQUENCE [LARGE SCALE GENOMIC DNA]</scope>
</reference>
<dbReference type="EMBL" id="BGZK01000056">
    <property type="protein sequence ID" value="GBP13348.1"/>
    <property type="molecule type" value="Genomic_DNA"/>
</dbReference>
<accession>A0A4C1TIX7</accession>
<dbReference type="AlphaFoldDB" id="A0A4C1TIX7"/>
<gene>
    <name evidence="1" type="ORF">EVAR_8257_1</name>
</gene>
<evidence type="ECO:0000313" key="2">
    <source>
        <dbReference type="Proteomes" id="UP000299102"/>
    </source>
</evidence>
<protein>
    <submittedName>
        <fullName evidence="1">Uncharacterized protein</fullName>
    </submittedName>
</protein>
<name>A0A4C1TIX7_EUMVA</name>